<proteinExistence type="predicted"/>
<dbReference type="Pfam" id="PF17921">
    <property type="entry name" value="Integrase_H2C2"/>
    <property type="match status" value="1"/>
</dbReference>
<keyword evidence="3" id="KW-1185">Reference proteome</keyword>
<dbReference type="InterPro" id="IPR041588">
    <property type="entry name" value="Integrase_H2C2"/>
</dbReference>
<reference evidence="2" key="1">
    <citation type="submission" date="2021-03" db="EMBL/GenBank/DDBJ databases">
        <title>Draft genome sequence of rust myrtle Austropuccinia psidii MF-1, a brazilian biotype.</title>
        <authorList>
            <person name="Quecine M.C."/>
            <person name="Pachon D.M.R."/>
            <person name="Bonatelli M.L."/>
            <person name="Correr F.H."/>
            <person name="Franceschini L.M."/>
            <person name="Leite T.F."/>
            <person name="Margarido G.R.A."/>
            <person name="Almeida C.A."/>
            <person name="Ferrarezi J.A."/>
            <person name="Labate C.A."/>
        </authorList>
    </citation>
    <scope>NUCLEOTIDE SEQUENCE</scope>
    <source>
        <strain evidence="2">MF-1</strain>
    </source>
</reference>
<accession>A0A9Q3DBI3</accession>
<evidence type="ECO:0000313" key="2">
    <source>
        <dbReference type="EMBL" id="MBW0500264.1"/>
    </source>
</evidence>
<organism evidence="2 3">
    <name type="scientific">Austropuccinia psidii MF-1</name>
    <dbReference type="NCBI Taxonomy" id="1389203"/>
    <lineage>
        <taxon>Eukaryota</taxon>
        <taxon>Fungi</taxon>
        <taxon>Dikarya</taxon>
        <taxon>Basidiomycota</taxon>
        <taxon>Pucciniomycotina</taxon>
        <taxon>Pucciniomycetes</taxon>
        <taxon>Pucciniales</taxon>
        <taxon>Sphaerophragmiaceae</taxon>
        <taxon>Austropuccinia</taxon>
    </lineage>
</organism>
<gene>
    <name evidence="2" type="ORF">O181_039979</name>
</gene>
<feature type="domain" description="Integrase zinc-binding" evidence="1">
    <location>
        <begin position="5"/>
        <end position="61"/>
    </location>
</feature>
<dbReference type="AlphaFoldDB" id="A0A9Q3DBI3"/>
<evidence type="ECO:0000259" key="1">
    <source>
        <dbReference type="Pfam" id="PF17921"/>
    </source>
</evidence>
<dbReference type="EMBL" id="AVOT02015729">
    <property type="protein sequence ID" value="MBW0500264.1"/>
    <property type="molecule type" value="Genomic_DNA"/>
</dbReference>
<dbReference type="Gene3D" id="1.10.340.70">
    <property type="match status" value="1"/>
</dbReference>
<dbReference type="Proteomes" id="UP000765509">
    <property type="component" value="Unassembled WGS sequence"/>
</dbReference>
<evidence type="ECO:0000313" key="3">
    <source>
        <dbReference type="Proteomes" id="UP000765509"/>
    </source>
</evidence>
<sequence>MTLKDRTLINTLLHECYDSVLSGHVSEDRKLERVKNCSWWPNWRNDVAEYFQTCDRCTQENRATGKKCGMMIQIPMDWVTALPPGGDRSFNEFVVLVDRYRKPPMFLPFHKDETYKNKEIIIWNRLISN</sequence>
<name>A0A9Q3DBI3_9BASI</name>
<comment type="caution">
    <text evidence="2">The sequence shown here is derived from an EMBL/GenBank/DDBJ whole genome shotgun (WGS) entry which is preliminary data.</text>
</comment>
<protein>
    <recommendedName>
        <fullName evidence="1">Integrase zinc-binding domain-containing protein</fullName>
    </recommendedName>
</protein>